<dbReference type="Proteomes" id="UP000824540">
    <property type="component" value="Unassembled WGS sequence"/>
</dbReference>
<protein>
    <submittedName>
        <fullName evidence="1">Uncharacterized protein</fullName>
    </submittedName>
</protein>
<gene>
    <name evidence="1" type="ORF">JZ751_014686</name>
</gene>
<evidence type="ECO:0000313" key="2">
    <source>
        <dbReference type="Proteomes" id="UP000824540"/>
    </source>
</evidence>
<comment type="caution">
    <text evidence="1">The sequence shown here is derived from an EMBL/GenBank/DDBJ whole genome shotgun (WGS) entry which is preliminary data.</text>
</comment>
<accession>A0A8T2N424</accession>
<name>A0A8T2N424_9TELE</name>
<proteinExistence type="predicted"/>
<reference evidence="1" key="1">
    <citation type="thesis" date="2021" institute="BYU ScholarsArchive" country="Provo, UT, USA">
        <title>Applications of and Algorithms for Genome Assembly and Genomic Analyses with an Emphasis on Marine Teleosts.</title>
        <authorList>
            <person name="Pickett B.D."/>
        </authorList>
    </citation>
    <scope>NUCLEOTIDE SEQUENCE</scope>
    <source>
        <strain evidence="1">HI-2016</strain>
    </source>
</reference>
<organism evidence="1 2">
    <name type="scientific">Albula glossodonta</name>
    <name type="common">roundjaw bonefish</name>
    <dbReference type="NCBI Taxonomy" id="121402"/>
    <lineage>
        <taxon>Eukaryota</taxon>
        <taxon>Metazoa</taxon>
        <taxon>Chordata</taxon>
        <taxon>Craniata</taxon>
        <taxon>Vertebrata</taxon>
        <taxon>Euteleostomi</taxon>
        <taxon>Actinopterygii</taxon>
        <taxon>Neopterygii</taxon>
        <taxon>Teleostei</taxon>
        <taxon>Albuliformes</taxon>
        <taxon>Albulidae</taxon>
        <taxon>Albula</taxon>
    </lineage>
</organism>
<dbReference type="AlphaFoldDB" id="A0A8T2N424"/>
<evidence type="ECO:0000313" key="1">
    <source>
        <dbReference type="EMBL" id="KAG9332588.1"/>
    </source>
</evidence>
<feature type="non-terminal residue" evidence="1">
    <location>
        <position position="67"/>
    </location>
</feature>
<sequence>MIGAGDGSRTETLLSIKMRAHLSPLIPGTNAEFVGLCLGHVCALFSIVQLMLELPVLGQVGVCLFLL</sequence>
<keyword evidence="2" id="KW-1185">Reference proteome</keyword>
<dbReference type="EMBL" id="JAFBMS010000237">
    <property type="protein sequence ID" value="KAG9332588.1"/>
    <property type="molecule type" value="Genomic_DNA"/>
</dbReference>